<accession>A0A858RMK4</accession>
<evidence type="ECO:0000256" key="2">
    <source>
        <dbReference type="ARBA" id="ARBA00023315"/>
    </source>
</evidence>
<proteinExistence type="inferred from homology"/>
<keyword evidence="2" id="KW-0012">Acyltransferase</keyword>
<keyword evidence="1 5" id="KW-0808">Transferase</keyword>
<dbReference type="EMBL" id="CP051774">
    <property type="protein sequence ID" value="QJE97821.1"/>
    <property type="molecule type" value="Genomic_DNA"/>
</dbReference>
<feature type="domain" description="N-acetyltransferase" evidence="4">
    <location>
        <begin position="5"/>
        <end position="167"/>
    </location>
</feature>
<evidence type="ECO:0000313" key="5">
    <source>
        <dbReference type="EMBL" id="QJE97821.1"/>
    </source>
</evidence>
<dbReference type="Pfam" id="PF13302">
    <property type="entry name" value="Acetyltransf_3"/>
    <property type="match status" value="1"/>
</dbReference>
<sequence length="167" mass="19157">MKTRVYIRPPVSSDMQAFTEAVRRSKALHKPYIAAPDSEAKFTAYLEKMVAPVYYPFLVVRRDTEELVGVFNISNVIRGMFHCGYLGYYAFAGHERKGLMREGLQLLLKHAFKTMKLHRLEANIQPGNEGSIALAASCGFRKEGFSPRYLKVRGRWRDHERWAITAS</sequence>
<dbReference type="PANTHER" id="PTHR43792:SF8">
    <property type="entry name" value="[RIBOSOMAL PROTEIN US5]-ALANINE N-ACETYLTRANSFERASE"/>
    <property type="match status" value="1"/>
</dbReference>
<dbReference type="PANTHER" id="PTHR43792">
    <property type="entry name" value="GNAT FAMILY, PUTATIVE (AFU_ORTHOLOGUE AFUA_3G00765)-RELATED-RELATED"/>
    <property type="match status" value="1"/>
</dbReference>
<dbReference type="InterPro" id="IPR051531">
    <property type="entry name" value="N-acetyltransferase"/>
</dbReference>
<comment type="similarity">
    <text evidence="3">Belongs to the acetyltransferase family. RimJ subfamily.</text>
</comment>
<keyword evidence="6" id="KW-1185">Reference proteome</keyword>
<evidence type="ECO:0000256" key="3">
    <source>
        <dbReference type="ARBA" id="ARBA00038502"/>
    </source>
</evidence>
<evidence type="ECO:0000256" key="1">
    <source>
        <dbReference type="ARBA" id="ARBA00022679"/>
    </source>
</evidence>
<dbReference type="RefSeq" id="WP_169456247.1">
    <property type="nucleotide sequence ID" value="NZ_CP051774.1"/>
</dbReference>
<dbReference type="PROSITE" id="PS51186">
    <property type="entry name" value="GNAT"/>
    <property type="match status" value="1"/>
</dbReference>
<name>A0A858RMK4_9BACT</name>
<dbReference type="InterPro" id="IPR000182">
    <property type="entry name" value="GNAT_dom"/>
</dbReference>
<dbReference type="InterPro" id="IPR016181">
    <property type="entry name" value="Acyl_CoA_acyltransferase"/>
</dbReference>
<dbReference type="Proteomes" id="UP000501812">
    <property type="component" value="Chromosome"/>
</dbReference>
<dbReference type="GO" id="GO:0005737">
    <property type="term" value="C:cytoplasm"/>
    <property type="evidence" value="ECO:0007669"/>
    <property type="project" value="TreeGrafter"/>
</dbReference>
<dbReference type="AlphaFoldDB" id="A0A858RMK4"/>
<dbReference type="Gene3D" id="3.40.630.30">
    <property type="match status" value="1"/>
</dbReference>
<dbReference type="KEGG" id="luo:HHL09_19210"/>
<protein>
    <submittedName>
        <fullName evidence="5">GNAT family N-acetyltransferase</fullName>
    </submittedName>
</protein>
<evidence type="ECO:0000313" key="6">
    <source>
        <dbReference type="Proteomes" id="UP000501812"/>
    </source>
</evidence>
<evidence type="ECO:0000259" key="4">
    <source>
        <dbReference type="PROSITE" id="PS51186"/>
    </source>
</evidence>
<reference evidence="5 6" key="1">
    <citation type="submission" date="2020-04" db="EMBL/GenBank/DDBJ databases">
        <title>Luteolibacter sp. G-1-1-1 isolated from soil.</title>
        <authorList>
            <person name="Dahal R.H."/>
        </authorList>
    </citation>
    <scope>NUCLEOTIDE SEQUENCE [LARGE SCALE GENOMIC DNA]</scope>
    <source>
        <strain evidence="5 6">G-1-1-1</strain>
    </source>
</reference>
<gene>
    <name evidence="5" type="ORF">HHL09_19210</name>
</gene>
<dbReference type="GO" id="GO:0008999">
    <property type="term" value="F:protein-N-terminal-alanine acetyltransferase activity"/>
    <property type="evidence" value="ECO:0007669"/>
    <property type="project" value="TreeGrafter"/>
</dbReference>
<dbReference type="SUPFAM" id="SSF55729">
    <property type="entry name" value="Acyl-CoA N-acyltransferases (Nat)"/>
    <property type="match status" value="1"/>
</dbReference>
<organism evidence="5 6">
    <name type="scientific">Luteolibacter luteus</name>
    <dbReference type="NCBI Taxonomy" id="2728835"/>
    <lineage>
        <taxon>Bacteria</taxon>
        <taxon>Pseudomonadati</taxon>
        <taxon>Verrucomicrobiota</taxon>
        <taxon>Verrucomicrobiia</taxon>
        <taxon>Verrucomicrobiales</taxon>
        <taxon>Verrucomicrobiaceae</taxon>
        <taxon>Luteolibacter</taxon>
    </lineage>
</organism>